<protein>
    <submittedName>
        <fullName evidence="1">Uncharacterized protein</fullName>
    </submittedName>
</protein>
<dbReference type="Proteomes" id="UP000002432">
    <property type="component" value="Chromosome"/>
</dbReference>
<dbReference type="eggNOG" id="ENOG502ZTQP">
    <property type="taxonomic scope" value="Bacteria"/>
</dbReference>
<dbReference type="RefSeq" id="WP_011524795.1">
    <property type="nucleotide sequence ID" value="NC_008009.1"/>
</dbReference>
<sequence>MAKDSGSPRASSPNDPVDVFVPSAPVLITLSAPREKFWGAIIAISQAGVSVRGIGLESFEDFVRQIRDGDAVTASAVFFPMHRIERMEVDERNGDMPSMVERFKVKCGHDASDFLVGDNRR</sequence>
<dbReference type="HOGENOM" id="CLU_2035013_0_0_0"/>
<reference evidence="1 2" key="1">
    <citation type="journal article" date="2009" name="Appl. Environ. Microbiol.">
        <title>Three genomes from the phylum Acidobacteria provide insight into the lifestyles of these microorganisms in soils.</title>
        <authorList>
            <person name="Ward N.L."/>
            <person name="Challacombe J.F."/>
            <person name="Janssen P.H."/>
            <person name="Henrissat B."/>
            <person name="Coutinho P.M."/>
            <person name="Wu M."/>
            <person name="Xie G."/>
            <person name="Haft D.H."/>
            <person name="Sait M."/>
            <person name="Badger J."/>
            <person name="Barabote R.D."/>
            <person name="Bradley B."/>
            <person name="Brettin T.S."/>
            <person name="Brinkac L.M."/>
            <person name="Bruce D."/>
            <person name="Creasy T."/>
            <person name="Daugherty S.C."/>
            <person name="Davidsen T.M."/>
            <person name="DeBoy R.T."/>
            <person name="Detter J.C."/>
            <person name="Dodson R.J."/>
            <person name="Durkin A.S."/>
            <person name="Ganapathy A."/>
            <person name="Gwinn-Giglio M."/>
            <person name="Han C.S."/>
            <person name="Khouri H."/>
            <person name="Kiss H."/>
            <person name="Kothari S.P."/>
            <person name="Madupu R."/>
            <person name="Nelson K.E."/>
            <person name="Nelson W.C."/>
            <person name="Paulsen I."/>
            <person name="Penn K."/>
            <person name="Ren Q."/>
            <person name="Rosovitz M.J."/>
            <person name="Selengut J.D."/>
            <person name="Shrivastava S."/>
            <person name="Sullivan S.A."/>
            <person name="Tapia R."/>
            <person name="Thompson L.S."/>
            <person name="Watkins K.L."/>
            <person name="Yang Q."/>
            <person name="Yu C."/>
            <person name="Zafar N."/>
            <person name="Zhou L."/>
            <person name="Kuske C.R."/>
        </authorList>
    </citation>
    <scope>NUCLEOTIDE SEQUENCE [LARGE SCALE GENOMIC DNA]</scope>
    <source>
        <strain evidence="1 2">Ellin345</strain>
    </source>
</reference>
<keyword evidence="2" id="KW-1185">Reference proteome</keyword>
<evidence type="ECO:0000313" key="1">
    <source>
        <dbReference type="EMBL" id="ABF42996.1"/>
    </source>
</evidence>
<organism evidence="1 2">
    <name type="scientific">Koribacter versatilis (strain Ellin345)</name>
    <dbReference type="NCBI Taxonomy" id="204669"/>
    <lineage>
        <taxon>Bacteria</taxon>
        <taxon>Pseudomonadati</taxon>
        <taxon>Acidobacteriota</taxon>
        <taxon>Terriglobia</taxon>
        <taxon>Terriglobales</taxon>
        <taxon>Candidatus Korobacteraceae</taxon>
        <taxon>Candidatus Korobacter</taxon>
    </lineage>
</organism>
<proteinExistence type="predicted"/>
<name>Q1IJF4_KORVE</name>
<dbReference type="AlphaFoldDB" id="Q1IJF4"/>
<dbReference type="EMBL" id="CP000360">
    <property type="protein sequence ID" value="ABF42996.1"/>
    <property type="molecule type" value="Genomic_DNA"/>
</dbReference>
<dbReference type="KEGG" id="aba:Acid345_3996"/>
<dbReference type="OrthoDB" id="129714at2"/>
<dbReference type="EnsemblBacteria" id="ABF42996">
    <property type="protein sequence ID" value="ABF42996"/>
    <property type="gene ID" value="Acid345_3996"/>
</dbReference>
<gene>
    <name evidence="1" type="ordered locus">Acid345_3996</name>
</gene>
<dbReference type="STRING" id="204669.Acid345_3996"/>
<evidence type="ECO:0000313" key="2">
    <source>
        <dbReference type="Proteomes" id="UP000002432"/>
    </source>
</evidence>
<accession>Q1IJF4</accession>